<dbReference type="GO" id="GO:0050660">
    <property type="term" value="F:flavin adenine dinucleotide binding"/>
    <property type="evidence" value="ECO:0007669"/>
    <property type="project" value="TreeGrafter"/>
</dbReference>
<dbReference type="OrthoDB" id="4494979at2"/>
<sequence>MSELLSGARDSQALPTGGHFLVEMLRRQGVTRIFTVPGESFLPVLDALVDVPEIEIITCRNEGGAAMMAEAHGKLTGEPGICFVTRGPGATNASCGVHVAAQDSTPMILFIGQVDRQAMGREAFQEIEFREMFRPLAKWVAQIDEGDRLAELLGRAFATATSGRRGPVVLALPEDMLAEPVKRQPALRYQPSEPGVDAADADRLLQLLAKARRPLLLLGGGGWDVGACDDVRSFAERWKIPVAVSFRCQGLMDNAHPCYVGDLGIGPGPALVEEVEASDLLIILGARLGEVTTAGYKLIDIPEPRQPIVHIHPSAEELGRVYRPALAIQAGVRSMARSLAAMEPEGIRSSIPCEALRAAYLAWTEVPAIPGHVQMGDIMRWLRDRLPADSIITNGAGNYASWPNRYYRYRGLGTMLAPTCGSMGYGLPAAIAAKLHHPERAVIAFAGDGCLMMSMQEIATAVKYRAAVIILIVNNGMLGTIRLHQERDFPGRVIATDLAGPDFAAIARGFGAHGETVRSTEEFAPAFGRAIACGGPALIDIIVDPDALTPTMTLTAWRAVAEERLASIGM</sequence>
<dbReference type="Pfam" id="PF02775">
    <property type="entry name" value="TPP_enzyme_C"/>
    <property type="match status" value="1"/>
</dbReference>
<dbReference type="KEGG" id="rdi:CMV14_07060"/>
<proteinExistence type="inferred from homology"/>
<organism evidence="7 8">
    <name type="scientific">Rhizorhabdus dicambivorans</name>
    <dbReference type="NCBI Taxonomy" id="1850238"/>
    <lineage>
        <taxon>Bacteria</taxon>
        <taxon>Pseudomonadati</taxon>
        <taxon>Pseudomonadota</taxon>
        <taxon>Alphaproteobacteria</taxon>
        <taxon>Sphingomonadales</taxon>
        <taxon>Sphingomonadaceae</taxon>
        <taxon>Rhizorhabdus</taxon>
    </lineage>
</organism>
<dbReference type="GO" id="GO:0009097">
    <property type="term" value="P:isoleucine biosynthetic process"/>
    <property type="evidence" value="ECO:0007669"/>
    <property type="project" value="TreeGrafter"/>
</dbReference>
<feature type="domain" description="Thiamine pyrophosphate enzyme TPP-binding" evidence="5">
    <location>
        <begin position="395"/>
        <end position="541"/>
    </location>
</feature>
<dbReference type="InterPro" id="IPR045229">
    <property type="entry name" value="TPP_enz"/>
</dbReference>
<dbReference type="CDD" id="cd07035">
    <property type="entry name" value="TPP_PYR_POX_like"/>
    <property type="match status" value="1"/>
</dbReference>
<feature type="domain" description="Thiamine pyrophosphate enzyme N-terminal TPP-binding" evidence="6">
    <location>
        <begin position="16"/>
        <end position="128"/>
    </location>
</feature>
<dbReference type="GO" id="GO:0000287">
    <property type="term" value="F:magnesium ion binding"/>
    <property type="evidence" value="ECO:0007669"/>
    <property type="project" value="InterPro"/>
</dbReference>
<dbReference type="GO" id="GO:0005948">
    <property type="term" value="C:acetolactate synthase complex"/>
    <property type="evidence" value="ECO:0007669"/>
    <property type="project" value="TreeGrafter"/>
</dbReference>
<protein>
    <submittedName>
        <fullName evidence="7">Thiamine pyrophosphate-binding protein</fullName>
    </submittedName>
</protein>
<evidence type="ECO:0000313" key="7">
    <source>
        <dbReference type="EMBL" id="PCE42550.1"/>
    </source>
</evidence>
<dbReference type="PANTHER" id="PTHR18968:SF120">
    <property type="entry name" value="ACETOLACTATE SYNTHASE LARGE SUBUNIT"/>
    <property type="match status" value="1"/>
</dbReference>
<dbReference type="SUPFAM" id="SSF52467">
    <property type="entry name" value="DHS-like NAD/FAD-binding domain"/>
    <property type="match status" value="1"/>
</dbReference>
<evidence type="ECO:0000256" key="1">
    <source>
        <dbReference type="ARBA" id="ARBA00007812"/>
    </source>
</evidence>
<dbReference type="InterPro" id="IPR029061">
    <property type="entry name" value="THDP-binding"/>
</dbReference>
<keyword evidence="2 3" id="KW-0786">Thiamine pyrophosphate</keyword>
<dbReference type="Pfam" id="PF00205">
    <property type="entry name" value="TPP_enzyme_M"/>
    <property type="match status" value="1"/>
</dbReference>
<dbReference type="InterPro" id="IPR012001">
    <property type="entry name" value="Thiamin_PyroP_enz_TPP-bd_dom"/>
</dbReference>
<evidence type="ECO:0000256" key="3">
    <source>
        <dbReference type="RuleBase" id="RU362132"/>
    </source>
</evidence>
<dbReference type="PROSITE" id="PS00187">
    <property type="entry name" value="TPP_ENZYMES"/>
    <property type="match status" value="1"/>
</dbReference>
<evidence type="ECO:0000259" key="5">
    <source>
        <dbReference type="Pfam" id="PF02775"/>
    </source>
</evidence>
<evidence type="ECO:0000256" key="2">
    <source>
        <dbReference type="ARBA" id="ARBA00023052"/>
    </source>
</evidence>
<dbReference type="EMBL" id="NWUF01000007">
    <property type="protein sequence ID" value="PCE42550.1"/>
    <property type="molecule type" value="Genomic_DNA"/>
</dbReference>
<evidence type="ECO:0000313" key="8">
    <source>
        <dbReference type="Proteomes" id="UP000218934"/>
    </source>
</evidence>
<dbReference type="InterPro" id="IPR011766">
    <property type="entry name" value="TPP_enzyme_TPP-bd"/>
</dbReference>
<dbReference type="Gene3D" id="3.40.50.970">
    <property type="match status" value="2"/>
</dbReference>
<dbReference type="AlphaFoldDB" id="A0A2A4FXU3"/>
<reference evidence="7 8" key="1">
    <citation type="submission" date="2017-09" db="EMBL/GenBank/DDBJ databases">
        <title>The Catabolism of 3,6-Dichlorosalicylic acid is Initiated by the Cytochrome P450 Monooxygenase DsmABC in Rhizorhabdus dicambivorans Ndbn-20.</title>
        <authorList>
            <person name="Na L."/>
        </authorList>
    </citation>
    <scope>NUCLEOTIDE SEQUENCE [LARGE SCALE GENOMIC DNA]</scope>
    <source>
        <strain evidence="7 8">Ndbn-20m</strain>
    </source>
</reference>
<dbReference type="NCBIfam" id="NF006052">
    <property type="entry name" value="PRK08199.1"/>
    <property type="match status" value="1"/>
</dbReference>
<evidence type="ECO:0000259" key="6">
    <source>
        <dbReference type="Pfam" id="PF02776"/>
    </source>
</evidence>
<dbReference type="GO" id="GO:0030976">
    <property type="term" value="F:thiamine pyrophosphate binding"/>
    <property type="evidence" value="ECO:0007669"/>
    <property type="project" value="InterPro"/>
</dbReference>
<accession>A0A2A4FXU3</accession>
<name>A0A2A4FXU3_9SPHN</name>
<dbReference type="InterPro" id="IPR000399">
    <property type="entry name" value="TPP-bd_CS"/>
</dbReference>
<dbReference type="RefSeq" id="WP_066960609.1">
    <property type="nucleotide sequence ID" value="NZ_NWUF01000007.1"/>
</dbReference>
<keyword evidence="8" id="KW-1185">Reference proteome</keyword>
<dbReference type="InterPro" id="IPR012000">
    <property type="entry name" value="Thiamin_PyroP_enz_cen_dom"/>
</dbReference>
<dbReference type="GO" id="GO:0003984">
    <property type="term" value="F:acetolactate synthase activity"/>
    <property type="evidence" value="ECO:0007669"/>
    <property type="project" value="TreeGrafter"/>
</dbReference>
<evidence type="ECO:0000259" key="4">
    <source>
        <dbReference type="Pfam" id="PF00205"/>
    </source>
</evidence>
<dbReference type="InterPro" id="IPR029035">
    <property type="entry name" value="DHS-like_NAD/FAD-binding_dom"/>
</dbReference>
<dbReference type="PANTHER" id="PTHR18968">
    <property type="entry name" value="THIAMINE PYROPHOSPHATE ENZYMES"/>
    <property type="match status" value="1"/>
</dbReference>
<gene>
    <name evidence="7" type="ORF">COO09_09020</name>
</gene>
<dbReference type="SUPFAM" id="SSF52518">
    <property type="entry name" value="Thiamin diphosphate-binding fold (THDP-binding)"/>
    <property type="match status" value="2"/>
</dbReference>
<dbReference type="GO" id="GO:0009099">
    <property type="term" value="P:L-valine biosynthetic process"/>
    <property type="evidence" value="ECO:0007669"/>
    <property type="project" value="TreeGrafter"/>
</dbReference>
<dbReference type="FunFam" id="3.40.50.970:FF:000007">
    <property type="entry name" value="Acetolactate synthase"/>
    <property type="match status" value="1"/>
</dbReference>
<dbReference type="Gene3D" id="3.40.50.1220">
    <property type="entry name" value="TPP-binding domain"/>
    <property type="match status" value="1"/>
</dbReference>
<dbReference type="Proteomes" id="UP000218934">
    <property type="component" value="Unassembled WGS sequence"/>
</dbReference>
<dbReference type="CDD" id="cd00568">
    <property type="entry name" value="TPP_enzymes"/>
    <property type="match status" value="1"/>
</dbReference>
<dbReference type="Pfam" id="PF02776">
    <property type="entry name" value="TPP_enzyme_N"/>
    <property type="match status" value="1"/>
</dbReference>
<comment type="caution">
    <text evidence="7">The sequence shown here is derived from an EMBL/GenBank/DDBJ whole genome shotgun (WGS) entry which is preliminary data.</text>
</comment>
<feature type="domain" description="Thiamine pyrophosphate enzyme central" evidence="4">
    <location>
        <begin position="202"/>
        <end position="338"/>
    </location>
</feature>
<comment type="similarity">
    <text evidence="1 3">Belongs to the TPP enzyme family.</text>
</comment>